<comment type="caution">
    <text evidence="1">The sequence shown here is derived from an EMBL/GenBank/DDBJ whole genome shotgun (WGS) entry which is preliminary data.</text>
</comment>
<evidence type="ECO:0000313" key="2">
    <source>
        <dbReference type="Proteomes" id="UP000007350"/>
    </source>
</evidence>
<organism evidence="1 2">
    <name type="scientific">Trypanosoma cruzi marinkellei</name>
    <dbReference type="NCBI Taxonomy" id="85056"/>
    <lineage>
        <taxon>Eukaryota</taxon>
        <taxon>Discoba</taxon>
        <taxon>Euglenozoa</taxon>
        <taxon>Kinetoplastea</taxon>
        <taxon>Metakinetoplastina</taxon>
        <taxon>Trypanosomatida</taxon>
        <taxon>Trypanosomatidae</taxon>
        <taxon>Trypanosoma</taxon>
        <taxon>Schizotrypanum</taxon>
    </lineage>
</organism>
<keyword evidence="2" id="KW-1185">Reference proteome</keyword>
<dbReference type="AlphaFoldDB" id="K2MYS7"/>
<proteinExistence type="predicted"/>
<accession>K2MYS7</accession>
<feature type="non-terminal residue" evidence="1">
    <location>
        <position position="290"/>
    </location>
</feature>
<protein>
    <submittedName>
        <fullName evidence="1">Dispersed gene family protein 1 (DGF-1), putative</fullName>
    </submittedName>
</protein>
<name>K2MYS7_TRYCR</name>
<dbReference type="EMBL" id="AHKC01018073">
    <property type="protein sequence ID" value="EKF27491.1"/>
    <property type="molecule type" value="Genomic_DNA"/>
</dbReference>
<dbReference type="Proteomes" id="UP000007350">
    <property type="component" value="Unassembled WGS sequence"/>
</dbReference>
<feature type="non-terminal residue" evidence="1">
    <location>
        <position position="1"/>
    </location>
</feature>
<sequence>GLSIKGSGTRVHVSVTSSMLYSGDLEFEGHFGVSSQILVAGSTLVTTLSSAIHFLRSTFGENTKLLLLDNYIEGDIYAVYLSVVALVDGGGIIVKGNTLRTKKKDEKLSSALLVETVDVGKGGYFDVENNTMSAVNGIYLFEVTTLRSAGLLRVANCTFVGRAEGFDSTLVFLEGSVTLQGGAQWRVEGNSVTAFSIISIARPQDSIELLCSGTTVVLAHNRQLEGSAFFADLALSNTIVVSPAQFVVGCNLKDGEEVSYDGVFPGEVEVFRCGTCNDDAACYMPGTESV</sequence>
<evidence type="ECO:0000313" key="1">
    <source>
        <dbReference type="EMBL" id="EKF27491.1"/>
    </source>
</evidence>
<gene>
    <name evidence="1" type="ORF">MOQ_008783</name>
</gene>
<reference evidence="1 2" key="1">
    <citation type="journal article" date="2012" name="BMC Genomics">
        <title>Comparative genomic analysis of human infective Trypanosoma cruzi lineages with the bat-restricted subspecies T. cruzi marinkellei.</title>
        <authorList>
            <person name="Franzen O."/>
            <person name="Talavera-Lopez C."/>
            <person name="Ochaya S."/>
            <person name="Butler C.E."/>
            <person name="Messenger L.A."/>
            <person name="Lewis M.D."/>
            <person name="Llewellyn M.S."/>
            <person name="Marinkelle C.J."/>
            <person name="Tyler K.M."/>
            <person name="Miles M.A."/>
            <person name="Andersson B."/>
        </authorList>
    </citation>
    <scope>NUCLEOTIDE SEQUENCE [LARGE SCALE GENOMIC DNA]</scope>
    <source>
        <strain evidence="1 2">B7</strain>
    </source>
</reference>